<evidence type="ECO:0000313" key="3">
    <source>
        <dbReference type="Proteomes" id="UP000600139"/>
    </source>
</evidence>
<sequence>MRKIFLCLPLVLPFVVISCGGGGYGSVGLPDAPKIVNVSSYDPKEKQRSGDSFSSTDVSALKRNGSHGLIARCGKGRALDEKCADFLHSAEREGMMLGSYYFVLKGVDPVWQADQYISRLRQIAPGRKILLVGDFDTKSSPADLVKFIDRVEKLTGVTPVIYLENSDRLRSSLRNATPAQKRRISDCPYWIALYSHDGGFETPEHLMKAYDVWDDWAIWQYAGVEWSRRSVSKHYHHGPWKSPEYFGSMDRPLEHNAFNGDIGDLKEFWADHSWVVR</sequence>
<evidence type="ECO:0008006" key="4">
    <source>
        <dbReference type="Google" id="ProtNLM"/>
    </source>
</evidence>
<dbReference type="GO" id="GO:0009253">
    <property type="term" value="P:peptidoglycan catabolic process"/>
    <property type="evidence" value="ECO:0007669"/>
    <property type="project" value="InterPro"/>
</dbReference>
<dbReference type="Gene3D" id="3.20.20.80">
    <property type="entry name" value="Glycosidases"/>
    <property type="match status" value="1"/>
</dbReference>
<accession>A0A934R256</accession>
<evidence type="ECO:0000313" key="2">
    <source>
        <dbReference type="EMBL" id="MBK1814906.1"/>
    </source>
</evidence>
<dbReference type="EMBL" id="JAENIK010000004">
    <property type="protein sequence ID" value="MBK1814906.1"/>
    <property type="molecule type" value="Genomic_DNA"/>
</dbReference>
<gene>
    <name evidence="2" type="ORF">JIN84_04725</name>
</gene>
<dbReference type="AlphaFoldDB" id="A0A934R256"/>
<organism evidence="2 3">
    <name type="scientific">Luteolibacter yonseiensis</name>
    <dbReference type="NCBI Taxonomy" id="1144680"/>
    <lineage>
        <taxon>Bacteria</taxon>
        <taxon>Pseudomonadati</taxon>
        <taxon>Verrucomicrobiota</taxon>
        <taxon>Verrucomicrobiia</taxon>
        <taxon>Verrucomicrobiales</taxon>
        <taxon>Verrucomicrobiaceae</taxon>
        <taxon>Luteolibacter</taxon>
    </lineage>
</organism>
<dbReference type="Pfam" id="PF01183">
    <property type="entry name" value="Glyco_hydro_25"/>
    <property type="match status" value="1"/>
</dbReference>
<dbReference type="SUPFAM" id="SSF51445">
    <property type="entry name" value="(Trans)glycosidases"/>
    <property type="match status" value="1"/>
</dbReference>
<dbReference type="GO" id="GO:0003796">
    <property type="term" value="F:lysozyme activity"/>
    <property type="evidence" value="ECO:0007669"/>
    <property type="project" value="InterPro"/>
</dbReference>
<dbReference type="RefSeq" id="WP_200349854.1">
    <property type="nucleotide sequence ID" value="NZ_BAABHZ010000010.1"/>
</dbReference>
<dbReference type="PROSITE" id="PS51257">
    <property type="entry name" value="PROKAR_LIPOPROTEIN"/>
    <property type="match status" value="1"/>
</dbReference>
<name>A0A934R256_9BACT</name>
<dbReference type="Proteomes" id="UP000600139">
    <property type="component" value="Unassembled WGS sequence"/>
</dbReference>
<proteinExistence type="inferred from homology"/>
<dbReference type="GO" id="GO:0016998">
    <property type="term" value="P:cell wall macromolecule catabolic process"/>
    <property type="evidence" value="ECO:0007669"/>
    <property type="project" value="InterPro"/>
</dbReference>
<keyword evidence="3" id="KW-1185">Reference proteome</keyword>
<dbReference type="InterPro" id="IPR002053">
    <property type="entry name" value="Glyco_hydro_25"/>
</dbReference>
<evidence type="ECO:0000256" key="1">
    <source>
        <dbReference type="ARBA" id="ARBA00010646"/>
    </source>
</evidence>
<protein>
    <recommendedName>
        <fullName evidence="4">Glycosyl hydrolase family 25</fullName>
    </recommendedName>
</protein>
<dbReference type="PROSITE" id="PS51904">
    <property type="entry name" value="GLYCOSYL_HYDROL_F25_2"/>
    <property type="match status" value="1"/>
</dbReference>
<reference evidence="2" key="1">
    <citation type="submission" date="2021-01" db="EMBL/GenBank/DDBJ databases">
        <title>Modified the classification status of verrucomicrobia.</title>
        <authorList>
            <person name="Feng X."/>
        </authorList>
    </citation>
    <scope>NUCLEOTIDE SEQUENCE</scope>
    <source>
        <strain evidence="2">JCM 18052</strain>
    </source>
</reference>
<comment type="caution">
    <text evidence="2">The sequence shown here is derived from an EMBL/GenBank/DDBJ whole genome shotgun (WGS) entry which is preliminary data.</text>
</comment>
<comment type="similarity">
    <text evidence="1">Belongs to the glycosyl hydrolase 25 family.</text>
</comment>
<dbReference type="InterPro" id="IPR017853">
    <property type="entry name" value="GH"/>
</dbReference>